<dbReference type="Gene3D" id="3.90.180.10">
    <property type="entry name" value="Medium-chain alcohol dehydrogenases, catalytic domain"/>
    <property type="match status" value="1"/>
</dbReference>
<dbReference type="InterPro" id="IPR020843">
    <property type="entry name" value="ER"/>
</dbReference>
<accession>A0AAE3T309</accession>
<dbReference type="Gene3D" id="3.40.50.720">
    <property type="entry name" value="NAD(P)-binding Rossmann-like Domain"/>
    <property type="match status" value="1"/>
</dbReference>
<dbReference type="InterPro" id="IPR013154">
    <property type="entry name" value="ADH-like_N"/>
</dbReference>
<evidence type="ECO:0000313" key="3">
    <source>
        <dbReference type="Proteomes" id="UP001212602"/>
    </source>
</evidence>
<dbReference type="Proteomes" id="UP001212602">
    <property type="component" value="Unassembled WGS sequence"/>
</dbReference>
<dbReference type="SMART" id="SM00829">
    <property type="entry name" value="PKS_ER"/>
    <property type="match status" value="1"/>
</dbReference>
<dbReference type="PROSITE" id="PS01162">
    <property type="entry name" value="QOR_ZETA_CRYSTAL"/>
    <property type="match status" value="1"/>
</dbReference>
<comment type="caution">
    <text evidence="2">The sequence shown here is derived from an EMBL/GenBank/DDBJ whole genome shotgun (WGS) entry which is preliminary data.</text>
</comment>
<dbReference type="Pfam" id="PF00107">
    <property type="entry name" value="ADH_zinc_N"/>
    <property type="match status" value="1"/>
</dbReference>
<dbReference type="RefSeq" id="WP_271430173.1">
    <property type="nucleotide sequence ID" value="NZ_JAQIPB010000013.1"/>
</dbReference>
<evidence type="ECO:0000259" key="1">
    <source>
        <dbReference type="SMART" id="SM00829"/>
    </source>
</evidence>
<dbReference type="SUPFAM" id="SSF51735">
    <property type="entry name" value="NAD(P)-binding Rossmann-fold domains"/>
    <property type="match status" value="1"/>
</dbReference>
<dbReference type="InterPro" id="IPR002364">
    <property type="entry name" value="Quin_OxRdtase/zeta-crystal_CS"/>
</dbReference>
<dbReference type="Pfam" id="PF08240">
    <property type="entry name" value="ADH_N"/>
    <property type="match status" value="1"/>
</dbReference>
<organism evidence="2 3">
    <name type="scientific">Xenophilus arseniciresistens</name>
    <dbReference type="NCBI Taxonomy" id="1283306"/>
    <lineage>
        <taxon>Bacteria</taxon>
        <taxon>Pseudomonadati</taxon>
        <taxon>Pseudomonadota</taxon>
        <taxon>Betaproteobacteria</taxon>
        <taxon>Burkholderiales</taxon>
        <taxon>Comamonadaceae</taxon>
        <taxon>Xenophilus</taxon>
    </lineage>
</organism>
<dbReference type="InterPro" id="IPR036291">
    <property type="entry name" value="NAD(P)-bd_dom_sf"/>
</dbReference>
<dbReference type="EMBL" id="JAQIPB010000013">
    <property type="protein sequence ID" value="MDA7418972.1"/>
    <property type="molecule type" value="Genomic_DNA"/>
</dbReference>
<dbReference type="InterPro" id="IPR011032">
    <property type="entry name" value="GroES-like_sf"/>
</dbReference>
<dbReference type="GO" id="GO:0016491">
    <property type="term" value="F:oxidoreductase activity"/>
    <property type="evidence" value="ECO:0007669"/>
    <property type="project" value="InterPro"/>
</dbReference>
<evidence type="ECO:0000313" key="2">
    <source>
        <dbReference type="EMBL" id="MDA7418972.1"/>
    </source>
</evidence>
<proteinExistence type="predicted"/>
<gene>
    <name evidence="2" type="ORF">PGB34_21595</name>
</gene>
<dbReference type="InterPro" id="IPR051397">
    <property type="entry name" value="Zn-ADH-like_protein"/>
</dbReference>
<sequence>MTGALPRTMRAWRVEALSEDGQMHLRDVVLPRPGADQYLVRVEAAGLAFGDTLIVRGKYQIKPPLPFTPGSEVLGTIVAGEGGELAVGTRVASSSRQGGFAQYALVPRSEAVAIPPDIDPGAALALRSNYPTSLYALRIAGRLQRGQTLLVHAAAGGVGSAALQLGRLMGARVIATAGGAHKVRACLDAGADLALDYTDPTWVQALREQVPGGADVVYDPVGGEVGVQSLRCLAYGARYLVIGFAGGELTQLAANRLLLHNASAVGVLWGEVRRREPALAASLTHEAYAWHAQRRIHLLPGTAFAFEEAPLALAALQGRATVGKAWLRVPH</sequence>
<dbReference type="PANTHER" id="PTHR43677:SF4">
    <property type="entry name" value="QUINONE OXIDOREDUCTASE-LIKE PROTEIN 2"/>
    <property type="match status" value="1"/>
</dbReference>
<reference evidence="2" key="1">
    <citation type="submission" date="2023-01" db="EMBL/GenBank/DDBJ databases">
        <title>Xenophilus mangrovi sp. nov., isolated from soil of Mangrove nature reserve.</title>
        <authorList>
            <person name="Xu S."/>
            <person name="Liu Z."/>
            <person name="Xu Y."/>
        </authorList>
    </citation>
    <scope>NUCLEOTIDE SEQUENCE</scope>
    <source>
        <strain evidence="2">YW8</strain>
    </source>
</reference>
<dbReference type="InterPro" id="IPR013149">
    <property type="entry name" value="ADH-like_C"/>
</dbReference>
<protein>
    <submittedName>
        <fullName evidence="2">NADPH:quinone oxidoreductase family protein</fullName>
    </submittedName>
</protein>
<dbReference type="AlphaFoldDB" id="A0AAE3T309"/>
<name>A0AAE3T309_9BURK</name>
<keyword evidence="3" id="KW-1185">Reference proteome</keyword>
<dbReference type="CDD" id="cd08241">
    <property type="entry name" value="QOR1"/>
    <property type="match status" value="1"/>
</dbReference>
<dbReference type="GO" id="GO:0008270">
    <property type="term" value="F:zinc ion binding"/>
    <property type="evidence" value="ECO:0007669"/>
    <property type="project" value="InterPro"/>
</dbReference>
<feature type="domain" description="Enoyl reductase (ER)" evidence="1">
    <location>
        <begin position="21"/>
        <end position="327"/>
    </location>
</feature>
<dbReference type="SUPFAM" id="SSF50129">
    <property type="entry name" value="GroES-like"/>
    <property type="match status" value="1"/>
</dbReference>
<dbReference type="PANTHER" id="PTHR43677">
    <property type="entry name" value="SHORT-CHAIN DEHYDROGENASE/REDUCTASE"/>
    <property type="match status" value="1"/>
</dbReference>